<keyword evidence="4" id="KW-0349">Heme</keyword>
<feature type="transmembrane region" description="Helical" evidence="11">
    <location>
        <begin position="175"/>
        <end position="200"/>
    </location>
</feature>
<dbReference type="InterPro" id="IPR009056">
    <property type="entry name" value="Cyt_c-like_dom"/>
</dbReference>
<evidence type="ECO:0000256" key="11">
    <source>
        <dbReference type="SAM" id="Phobius"/>
    </source>
</evidence>
<organism evidence="13">
    <name type="scientific">hydrothermal vent metagenome</name>
    <dbReference type="NCBI Taxonomy" id="652676"/>
    <lineage>
        <taxon>unclassified sequences</taxon>
        <taxon>metagenomes</taxon>
        <taxon>ecological metagenomes</taxon>
    </lineage>
</organism>
<feature type="transmembrane region" description="Helical" evidence="11">
    <location>
        <begin position="546"/>
        <end position="575"/>
    </location>
</feature>
<feature type="transmembrane region" description="Helical" evidence="11">
    <location>
        <begin position="507"/>
        <end position="526"/>
    </location>
</feature>
<feature type="transmembrane region" description="Helical" evidence="11">
    <location>
        <begin position="21"/>
        <end position="41"/>
    </location>
</feature>
<evidence type="ECO:0000256" key="3">
    <source>
        <dbReference type="ARBA" id="ARBA00022475"/>
    </source>
</evidence>
<dbReference type="GO" id="GO:0005886">
    <property type="term" value="C:plasma membrane"/>
    <property type="evidence" value="ECO:0007669"/>
    <property type="project" value="UniProtKB-SubCell"/>
</dbReference>
<keyword evidence="6" id="KW-0479">Metal-binding</keyword>
<evidence type="ECO:0000256" key="5">
    <source>
        <dbReference type="ARBA" id="ARBA00022692"/>
    </source>
</evidence>
<dbReference type="InterPro" id="IPR002585">
    <property type="entry name" value="Cyt-d_ubiquinol_oxidase_su_1"/>
</dbReference>
<feature type="transmembrane region" description="Helical" evidence="11">
    <location>
        <begin position="466"/>
        <end position="487"/>
    </location>
</feature>
<dbReference type="Pfam" id="PF00034">
    <property type="entry name" value="Cytochrom_C"/>
    <property type="match status" value="1"/>
</dbReference>
<evidence type="ECO:0000256" key="2">
    <source>
        <dbReference type="ARBA" id="ARBA00022448"/>
    </source>
</evidence>
<proteinExistence type="predicted"/>
<dbReference type="Pfam" id="PF01654">
    <property type="entry name" value="Cyt_bd_oxida_I"/>
    <property type="match status" value="1"/>
</dbReference>
<feature type="transmembrane region" description="Helical" evidence="11">
    <location>
        <begin position="429"/>
        <end position="454"/>
    </location>
</feature>
<evidence type="ECO:0000256" key="4">
    <source>
        <dbReference type="ARBA" id="ARBA00022617"/>
    </source>
</evidence>
<dbReference type="Gene3D" id="1.10.760.10">
    <property type="entry name" value="Cytochrome c-like domain"/>
    <property type="match status" value="1"/>
</dbReference>
<feature type="transmembrane region" description="Helical" evidence="11">
    <location>
        <begin position="387"/>
        <end position="417"/>
    </location>
</feature>
<evidence type="ECO:0000256" key="10">
    <source>
        <dbReference type="ARBA" id="ARBA00023136"/>
    </source>
</evidence>
<feature type="domain" description="Cytochrome c" evidence="12">
    <location>
        <begin position="665"/>
        <end position="761"/>
    </location>
</feature>
<evidence type="ECO:0000259" key="12">
    <source>
        <dbReference type="PROSITE" id="PS51007"/>
    </source>
</evidence>
<dbReference type="GO" id="GO:0046872">
    <property type="term" value="F:metal ion binding"/>
    <property type="evidence" value="ECO:0007669"/>
    <property type="project" value="UniProtKB-KW"/>
</dbReference>
<feature type="transmembrane region" description="Helical" evidence="11">
    <location>
        <begin position="348"/>
        <end position="367"/>
    </location>
</feature>
<dbReference type="GO" id="GO:0070069">
    <property type="term" value="C:cytochrome complex"/>
    <property type="evidence" value="ECO:0007669"/>
    <property type="project" value="InterPro"/>
</dbReference>
<accession>A0A3B1D5V4</accession>
<evidence type="ECO:0000256" key="9">
    <source>
        <dbReference type="ARBA" id="ARBA00023004"/>
    </source>
</evidence>
<reference evidence="13" key="1">
    <citation type="submission" date="2018-06" db="EMBL/GenBank/DDBJ databases">
        <authorList>
            <person name="Zhirakovskaya E."/>
        </authorList>
    </citation>
    <scope>NUCLEOTIDE SEQUENCE</scope>
</reference>
<keyword evidence="2" id="KW-0813">Transport</keyword>
<evidence type="ECO:0000256" key="7">
    <source>
        <dbReference type="ARBA" id="ARBA00022982"/>
    </source>
</evidence>
<dbReference type="PROSITE" id="PS51007">
    <property type="entry name" value="CYTC"/>
    <property type="match status" value="1"/>
</dbReference>
<evidence type="ECO:0000313" key="13">
    <source>
        <dbReference type="EMBL" id="VAX30320.1"/>
    </source>
</evidence>
<dbReference type="GO" id="GO:0019646">
    <property type="term" value="P:aerobic electron transport chain"/>
    <property type="evidence" value="ECO:0007669"/>
    <property type="project" value="InterPro"/>
</dbReference>
<keyword evidence="8 11" id="KW-1133">Transmembrane helix</keyword>
<feature type="transmembrane region" description="Helical" evidence="11">
    <location>
        <begin position="61"/>
        <end position="87"/>
    </location>
</feature>
<feature type="transmembrane region" description="Helical" evidence="11">
    <location>
        <begin position="234"/>
        <end position="255"/>
    </location>
</feature>
<dbReference type="GO" id="GO:0009055">
    <property type="term" value="F:electron transfer activity"/>
    <property type="evidence" value="ECO:0007669"/>
    <property type="project" value="InterPro"/>
</dbReference>
<dbReference type="AlphaFoldDB" id="A0A3B1D5V4"/>
<dbReference type="SUPFAM" id="SSF46626">
    <property type="entry name" value="Cytochrome c"/>
    <property type="match status" value="1"/>
</dbReference>
<keyword evidence="10 11" id="KW-0472">Membrane</keyword>
<feature type="transmembrane region" description="Helical" evidence="11">
    <location>
        <begin position="267"/>
        <end position="291"/>
    </location>
</feature>
<keyword evidence="7" id="KW-0249">Electron transport</keyword>
<dbReference type="GO" id="GO:0020037">
    <property type="term" value="F:heme binding"/>
    <property type="evidence" value="ECO:0007669"/>
    <property type="project" value="InterPro"/>
</dbReference>
<keyword evidence="5 11" id="KW-0812">Transmembrane</keyword>
<dbReference type="EMBL" id="UOGF01000060">
    <property type="protein sequence ID" value="VAX30320.1"/>
    <property type="molecule type" value="Genomic_DNA"/>
</dbReference>
<feature type="transmembrane region" description="Helical" evidence="11">
    <location>
        <begin position="303"/>
        <end position="327"/>
    </location>
</feature>
<feature type="transmembrane region" description="Helical" evidence="11">
    <location>
        <begin position="107"/>
        <end position="130"/>
    </location>
</feature>
<dbReference type="InterPro" id="IPR036909">
    <property type="entry name" value="Cyt_c-like_dom_sf"/>
</dbReference>
<sequence length="831" mass="92974">MIENDEGGRIIHLIKVIKQPVFWAVFSLMALCLLPSGAAFAETGSAVSYRDIPWIGSRNLIWILSQTHILFGAFVLGVPIFVVIVEVIGITTGEKRYDRLAKEFTDLIVACFATTATLGILFLFALLVFYPELMSVMAGIFKPAYYVYLVLFLGETASIYYYWSKWEKWQNRKALHLFWGMMLNIFGFVIMCLPSGFLSFQASPVVLNPELGPWEKAWTAINNPTWWPVNIHRIVGNIVLGGYICGAYAGVAYLGAKTKEEREHYDWMGYTGNFIGVFGLLPMPFAGYWLMREVYEYNQQMGITLMGGILSWLFILQAVLIGVLFVGSNYYFWQGIAYRTHSAKKYKVPILLMMVVLVGSFSVWLTPKTIVASVSETLAMGGAHHPLVGVFGVMSAKLTVVNLMIITTFICFILYWRADKVITVKWGKAANIFTVLLITAAVITIIWLGIYGYFVPSVYRVNVLSVAQVLAVIFVLATITPLTALSLKSAKLTHEMKWGVMPKRSQYALVINAVFVVLTMSLMGYARSASRVHWHIYGVLEDTSAYGYTPTLGVASFLFVVNTIIFVALLGVVFWTSHTIRHNRFSTRYFFLPSVFMYLVDLFGEHRKEVTTDNKGPRFVILKIVAVVGVFLFAFAYVGYQVPQKVGLPPEKKALDLTKIKTSADVVQIGQEIFFSKGQCALCHAIGEGHGRCPNLSGVGARLTREFIYEAMIEPAAYIKLDFDTVNPVEYSAQMPAINKAPIGLSEQEMLAVVAFVQSNGGKVTVMPEELAPKPGESELTPELLEVIPELKPAELIEEESEEALEERAMMQWESFKEKSHVRMAEKAGDR</sequence>
<protein>
    <recommendedName>
        <fullName evidence="12">Cytochrome c domain-containing protein</fullName>
    </recommendedName>
</protein>
<name>A0A3B1D5V4_9ZZZZ</name>
<keyword evidence="9" id="KW-0408">Iron</keyword>
<gene>
    <name evidence="13" type="ORF">MNBD_NITROSPIRAE01-649</name>
</gene>
<comment type="subcellular location">
    <subcellularLocation>
        <location evidence="1">Cell membrane</location>
        <topology evidence="1">Multi-pass membrane protein</topology>
    </subcellularLocation>
</comment>
<feature type="transmembrane region" description="Helical" evidence="11">
    <location>
        <begin position="145"/>
        <end position="163"/>
    </location>
</feature>
<evidence type="ECO:0000256" key="6">
    <source>
        <dbReference type="ARBA" id="ARBA00022723"/>
    </source>
</evidence>
<feature type="transmembrane region" description="Helical" evidence="11">
    <location>
        <begin position="619"/>
        <end position="640"/>
    </location>
</feature>
<keyword evidence="3" id="KW-1003">Cell membrane</keyword>
<evidence type="ECO:0000256" key="1">
    <source>
        <dbReference type="ARBA" id="ARBA00004651"/>
    </source>
</evidence>
<evidence type="ECO:0000256" key="8">
    <source>
        <dbReference type="ARBA" id="ARBA00022989"/>
    </source>
</evidence>